<dbReference type="InParanoid" id="D7FKW7"/>
<sequence>MIAEDGDFTSSYVKVEDNGQGTVCAYAYPVGWVEKKKADGFATAANYQTGDSLSLNMGTPSKAKTIGDVGALAIAAEATPSEGAAKVLQEKAVTKGGVNYTYLTVKYNTVTRSGYDVERISYIAATVKQRKLFTLVATVSSERRNKMDLILNAIQASFRVGDVGVVETSSTDLNTK</sequence>
<dbReference type="OrthoDB" id="506760at2759"/>
<dbReference type="AlphaFoldDB" id="D7FKW7"/>
<dbReference type="SUPFAM" id="SSF55724">
    <property type="entry name" value="Mog1p/PsbP-like"/>
    <property type="match status" value="1"/>
</dbReference>
<gene>
    <name evidence="2" type="ORF">Esi_0149_0066</name>
</gene>
<dbReference type="Pfam" id="PF01789">
    <property type="entry name" value="PsbP"/>
    <property type="match status" value="1"/>
</dbReference>
<dbReference type="InterPro" id="IPR016123">
    <property type="entry name" value="Mog1/PsbP_a/b/a-sand"/>
</dbReference>
<dbReference type="GO" id="GO:0005509">
    <property type="term" value="F:calcium ion binding"/>
    <property type="evidence" value="ECO:0007669"/>
    <property type="project" value="InterPro"/>
</dbReference>
<dbReference type="EMBL" id="FN648060">
    <property type="protein sequence ID" value="CBJ29512.1"/>
    <property type="molecule type" value="Genomic_DNA"/>
</dbReference>
<name>D7FKW7_ECTSI</name>
<dbReference type="GO" id="GO:0015979">
    <property type="term" value="P:photosynthesis"/>
    <property type="evidence" value="ECO:0007669"/>
    <property type="project" value="InterPro"/>
</dbReference>
<reference evidence="2 3" key="1">
    <citation type="journal article" date="2010" name="Nature">
        <title>The Ectocarpus genome and the independent evolution of multicellularity in brown algae.</title>
        <authorList>
            <person name="Cock J.M."/>
            <person name="Sterck L."/>
            <person name="Rouze P."/>
            <person name="Scornet D."/>
            <person name="Allen A.E."/>
            <person name="Amoutzias G."/>
            <person name="Anthouard V."/>
            <person name="Artiguenave F."/>
            <person name="Aury J.M."/>
            <person name="Badger J.H."/>
            <person name="Beszteri B."/>
            <person name="Billiau K."/>
            <person name="Bonnet E."/>
            <person name="Bothwell J.H."/>
            <person name="Bowler C."/>
            <person name="Boyen C."/>
            <person name="Brownlee C."/>
            <person name="Carrano C.J."/>
            <person name="Charrier B."/>
            <person name="Cho G.Y."/>
            <person name="Coelho S.M."/>
            <person name="Collen J."/>
            <person name="Corre E."/>
            <person name="Da Silva C."/>
            <person name="Delage L."/>
            <person name="Delaroque N."/>
            <person name="Dittami S.M."/>
            <person name="Doulbeau S."/>
            <person name="Elias M."/>
            <person name="Farnham G."/>
            <person name="Gachon C.M."/>
            <person name="Gschloessl B."/>
            <person name="Heesch S."/>
            <person name="Jabbari K."/>
            <person name="Jubin C."/>
            <person name="Kawai H."/>
            <person name="Kimura K."/>
            <person name="Kloareg B."/>
            <person name="Kupper F.C."/>
            <person name="Lang D."/>
            <person name="Le Bail A."/>
            <person name="Leblanc C."/>
            <person name="Lerouge P."/>
            <person name="Lohr M."/>
            <person name="Lopez P.J."/>
            <person name="Martens C."/>
            <person name="Maumus F."/>
            <person name="Michel G."/>
            <person name="Miranda-Saavedra D."/>
            <person name="Morales J."/>
            <person name="Moreau H."/>
            <person name="Motomura T."/>
            <person name="Nagasato C."/>
            <person name="Napoli C.A."/>
            <person name="Nelson D.R."/>
            <person name="Nyvall-Collen P."/>
            <person name="Peters A.F."/>
            <person name="Pommier C."/>
            <person name="Potin P."/>
            <person name="Poulain J."/>
            <person name="Quesneville H."/>
            <person name="Read B."/>
            <person name="Rensing S.A."/>
            <person name="Ritter A."/>
            <person name="Rousvoal S."/>
            <person name="Samanta M."/>
            <person name="Samson G."/>
            <person name="Schroeder D.C."/>
            <person name="Segurens B."/>
            <person name="Strittmatter M."/>
            <person name="Tonon T."/>
            <person name="Tregear J.W."/>
            <person name="Valentin K."/>
            <person name="von Dassow P."/>
            <person name="Yamagishi T."/>
            <person name="Van de Peer Y."/>
            <person name="Wincker P."/>
        </authorList>
    </citation>
    <scope>NUCLEOTIDE SEQUENCE [LARGE SCALE GENOMIC DNA]</scope>
    <source>
        <strain evidence="3">Ec32 / CCAP1310/4</strain>
    </source>
</reference>
<dbReference type="Gene3D" id="3.40.1000.10">
    <property type="entry name" value="Mog1/PsbP, alpha/beta/alpha sandwich"/>
    <property type="match status" value="1"/>
</dbReference>
<accession>D7FKW7</accession>
<organism evidence="2 3">
    <name type="scientific">Ectocarpus siliculosus</name>
    <name type="common">Brown alga</name>
    <name type="synonym">Conferva siliculosa</name>
    <dbReference type="NCBI Taxonomy" id="2880"/>
    <lineage>
        <taxon>Eukaryota</taxon>
        <taxon>Sar</taxon>
        <taxon>Stramenopiles</taxon>
        <taxon>Ochrophyta</taxon>
        <taxon>PX clade</taxon>
        <taxon>Phaeophyceae</taxon>
        <taxon>Ectocarpales</taxon>
        <taxon>Ectocarpaceae</taxon>
        <taxon>Ectocarpus</taxon>
    </lineage>
</organism>
<feature type="domain" description="PsbP C-terminal" evidence="1">
    <location>
        <begin position="25"/>
        <end position="160"/>
    </location>
</feature>
<dbReference type="GO" id="GO:0019898">
    <property type="term" value="C:extrinsic component of membrane"/>
    <property type="evidence" value="ECO:0007669"/>
    <property type="project" value="InterPro"/>
</dbReference>
<dbReference type="GO" id="GO:0009523">
    <property type="term" value="C:photosystem II"/>
    <property type="evidence" value="ECO:0007669"/>
    <property type="project" value="InterPro"/>
</dbReference>
<evidence type="ECO:0000313" key="2">
    <source>
        <dbReference type="EMBL" id="CBJ29512.1"/>
    </source>
</evidence>
<evidence type="ECO:0000259" key="1">
    <source>
        <dbReference type="Pfam" id="PF01789"/>
    </source>
</evidence>
<dbReference type="Proteomes" id="UP000002630">
    <property type="component" value="Linkage Group LG12"/>
</dbReference>
<dbReference type="InterPro" id="IPR002683">
    <property type="entry name" value="PsbP_C"/>
</dbReference>
<protein>
    <recommendedName>
        <fullName evidence="1">PsbP C-terminal domain-containing protein</fullName>
    </recommendedName>
</protein>
<dbReference type="EMBL" id="FN649737">
    <property type="protein sequence ID" value="CBJ29512.1"/>
    <property type="molecule type" value="Genomic_DNA"/>
</dbReference>
<proteinExistence type="predicted"/>
<evidence type="ECO:0000313" key="3">
    <source>
        <dbReference type="Proteomes" id="UP000002630"/>
    </source>
</evidence>
<keyword evidence="3" id="KW-1185">Reference proteome</keyword>